<dbReference type="SUPFAM" id="SSF53474">
    <property type="entry name" value="alpha/beta-Hydrolases"/>
    <property type="match status" value="1"/>
</dbReference>
<gene>
    <name evidence="1" type="ORF">PICMEDRAFT_71212</name>
</gene>
<evidence type="ECO:0000313" key="1">
    <source>
        <dbReference type="EMBL" id="ODQ47093.1"/>
    </source>
</evidence>
<dbReference type="RefSeq" id="XP_019018206.1">
    <property type="nucleotide sequence ID" value="XM_019163863.1"/>
</dbReference>
<keyword evidence="2" id="KW-1185">Reference proteome</keyword>
<dbReference type="InterPro" id="IPR013744">
    <property type="entry name" value="SidJ"/>
</dbReference>
<organism evidence="1 2">
    <name type="scientific">Pichia membranifaciens NRRL Y-2026</name>
    <dbReference type="NCBI Taxonomy" id="763406"/>
    <lineage>
        <taxon>Eukaryota</taxon>
        <taxon>Fungi</taxon>
        <taxon>Dikarya</taxon>
        <taxon>Ascomycota</taxon>
        <taxon>Saccharomycotina</taxon>
        <taxon>Pichiomycetes</taxon>
        <taxon>Pichiales</taxon>
        <taxon>Pichiaceae</taxon>
        <taxon>Pichia</taxon>
    </lineage>
</organism>
<dbReference type="OrthoDB" id="10034502at2759"/>
<accession>A0A1E3NNL0</accession>
<dbReference type="Pfam" id="PF08538">
    <property type="entry name" value="DUF1749"/>
    <property type="match status" value="1"/>
</dbReference>
<dbReference type="EMBL" id="KV454002">
    <property type="protein sequence ID" value="ODQ47093.1"/>
    <property type="molecule type" value="Genomic_DNA"/>
</dbReference>
<dbReference type="Gene3D" id="3.40.50.1820">
    <property type="entry name" value="alpha/beta hydrolase"/>
    <property type="match status" value="1"/>
</dbReference>
<name>A0A1E3NNL0_9ASCO</name>
<dbReference type="GeneID" id="30180550"/>
<reference evidence="1 2" key="1">
    <citation type="journal article" date="2016" name="Proc. Natl. Acad. Sci. U.S.A.">
        <title>Comparative genomics of biotechnologically important yeasts.</title>
        <authorList>
            <person name="Riley R."/>
            <person name="Haridas S."/>
            <person name="Wolfe K.H."/>
            <person name="Lopes M.R."/>
            <person name="Hittinger C.T."/>
            <person name="Goeker M."/>
            <person name="Salamov A.A."/>
            <person name="Wisecaver J.H."/>
            <person name="Long T.M."/>
            <person name="Calvey C.H."/>
            <person name="Aerts A.L."/>
            <person name="Barry K.W."/>
            <person name="Choi C."/>
            <person name="Clum A."/>
            <person name="Coughlan A.Y."/>
            <person name="Deshpande S."/>
            <person name="Douglass A.P."/>
            <person name="Hanson S.J."/>
            <person name="Klenk H.-P."/>
            <person name="LaButti K.M."/>
            <person name="Lapidus A."/>
            <person name="Lindquist E.A."/>
            <person name="Lipzen A.M."/>
            <person name="Meier-Kolthoff J.P."/>
            <person name="Ohm R.A."/>
            <person name="Otillar R.P."/>
            <person name="Pangilinan J.L."/>
            <person name="Peng Y."/>
            <person name="Rokas A."/>
            <person name="Rosa C.A."/>
            <person name="Scheuner C."/>
            <person name="Sibirny A.A."/>
            <person name="Slot J.C."/>
            <person name="Stielow J.B."/>
            <person name="Sun H."/>
            <person name="Kurtzman C.P."/>
            <person name="Blackwell M."/>
            <person name="Grigoriev I.V."/>
            <person name="Jeffries T.W."/>
        </authorList>
    </citation>
    <scope>NUCLEOTIDE SEQUENCE [LARGE SCALE GENOMIC DNA]</scope>
    <source>
        <strain evidence="1 2">NRRL Y-2026</strain>
    </source>
</reference>
<dbReference type="PANTHER" id="PTHR31591">
    <property type="entry name" value="UPF0613 PROTEIN PB24D3.06C"/>
    <property type="match status" value="1"/>
</dbReference>
<protein>
    <submittedName>
        <fullName evidence="1">Uncharacterized protein</fullName>
    </submittedName>
</protein>
<dbReference type="PANTHER" id="PTHR31591:SF1">
    <property type="entry name" value="UPF0613 PROTEIN PB24D3.06C"/>
    <property type="match status" value="1"/>
</dbReference>
<sequence>MSFPVAGLIHEYAPRHIAFEFAPAAHKNVVIFIGGLMDGLLTVPYLQRLAEELAKINYSLVQIEFSSSHIGWGTGSLNRDSTEISQLVTYLKSEKGGKRSTIGLMGHSTGCQNTTHYFTRQERDDPAKYSAVDFGILQAPASDRASATMMMSKEELEESLVIANDLIAQGRSDEIMPHKFIKRFFNVPINAYRWNSLMAVRGDDDFFSPDLEDADFATTFGKFDRPFLVLYSGSDEYVPKWLDKEALLDRWAKVASVNWSQYSTVVEGASHNIGEGSTNNAQKNAVDTVIKFIQSI</sequence>
<dbReference type="InterPro" id="IPR029058">
    <property type="entry name" value="AB_hydrolase_fold"/>
</dbReference>
<dbReference type="Proteomes" id="UP000094455">
    <property type="component" value="Unassembled WGS sequence"/>
</dbReference>
<evidence type="ECO:0000313" key="2">
    <source>
        <dbReference type="Proteomes" id="UP000094455"/>
    </source>
</evidence>
<proteinExistence type="predicted"/>
<dbReference type="AlphaFoldDB" id="A0A1E3NNL0"/>